<reference evidence="2 3" key="1">
    <citation type="journal article" date="2021" name="Elife">
        <title>Chloroplast acquisition without the gene transfer in kleptoplastic sea slugs, Plakobranchus ocellatus.</title>
        <authorList>
            <person name="Maeda T."/>
            <person name="Takahashi S."/>
            <person name="Yoshida T."/>
            <person name="Shimamura S."/>
            <person name="Takaki Y."/>
            <person name="Nagai Y."/>
            <person name="Toyoda A."/>
            <person name="Suzuki Y."/>
            <person name="Arimoto A."/>
            <person name="Ishii H."/>
            <person name="Satoh N."/>
            <person name="Nishiyama T."/>
            <person name="Hasebe M."/>
            <person name="Maruyama T."/>
            <person name="Minagawa J."/>
            <person name="Obokata J."/>
            <person name="Shigenobu S."/>
        </authorList>
    </citation>
    <scope>NUCLEOTIDE SEQUENCE [LARGE SCALE GENOMIC DNA]</scope>
</reference>
<comment type="caution">
    <text evidence="2">The sequence shown here is derived from an EMBL/GenBank/DDBJ whole genome shotgun (WGS) entry which is preliminary data.</text>
</comment>
<evidence type="ECO:0000256" key="1">
    <source>
        <dbReference type="SAM" id="SignalP"/>
    </source>
</evidence>
<dbReference type="AlphaFoldDB" id="A0AAV4A8H4"/>
<feature type="chain" id="PRO_5043831206" description="Secreted protein" evidence="1">
    <location>
        <begin position="17"/>
        <end position="89"/>
    </location>
</feature>
<proteinExistence type="predicted"/>
<dbReference type="Proteomes" id="UP000735302">
    <property type="component" value="Unassembled WGS sequence"/>
</dbReference>
<evidence type="ECO:0000313" key="2">
    <source>
        <dbReference type="EMBL" id="GFO02754.1"/>
    </source>
</evidence>
<dbReference type="EMBL" id="BLXT01003625">
    <property type="protein sequence ID" value="GFO02754.1"/>
    <property type="molecule type" value="Genomic_DNA"/>
</dbReference>
<evidence type="ECO:0008006" key="4">
    <source>
        <dbReference type="Google" id="ProtNLM"/>
    </source>
</evidence>
<keyword evidence="1" id="KW-0732">Signal</keyword>
<accession>A0AAV4A8H4</accession>
<name>A0AAV4A8H4_9GAST</name>
<feature type="signal peptide" evidence="1">
    <location>
        <begin position="1"/>
        <end position="16"/>
    </location>
</feature>
<keyword evidence="3" id="KW-1185">Reference proteome</keyword>
<sequence length="89" mass="10228">MKVMLVFMVNIKFISMQMIVMMDSSTIPRQTDANDEGVREECNGADGQPLLNNGFMNLERLILCLAENENTHVYEELPEGKKKNCFFHN</sequence>
<protein>
    <recommendedName>
        <fullName evidence="4">Secreted protein</fullName>
    </recommendedName>
</protein>
<gene>
    <name evidence="2" type="ORF">PoB_002925900</name>
</gene>
<organism evidence="2 3">
    <name type="scientific">Plakobranchus ocellatus</name>
    <dbReference type="NCBI Taxonomy" id="259542"/>
    <lineage>
        <taxon>Eukaryota</taxon>
        <taxon>Metazoa</taxon>
        <taxon>Spiralia</taxon>
        <taxon>Lophotrochozoa</taxon>
        <taxon>Mollusca</taxon>
        <taxon>Gastropoda</taxon>
        <taxon>Heterobranchia</taxon>
        <taxon>Euthyneura</taxon>
        <taxon>Panpulmonata</taxon>
        <taxon>Sacoglossa</taxon>
        <taxon>Placobranchoidea</taxon>
        <taxon>Plakobranchidae</taxon>
        <taxon>Plakobranchus</taxon>
    </lineage>
</organism>
<evidence type="ECO:0000313" key="3">
    <source>
        <dbReference type="Proteomes" id="UP000735302"/>
    </source>
</evidence>